<evidence type="ECO:0000256" key="1">
    <source>
        <dbReference type="SAM" id="MobiDB-lite"/>
    </source>
</evidence>
<name>A0AAN6TI49_9PEZI</name>
<feature type="compositionally biased region" description="Basic and acidic residues" evidence="1">
    <location>
        <begin position="141"/>
        <end position="155"/>
    </location>
</feature>
<protein>
    <submittedName>
        <fullName evidence="2">Uncharacterized protein</fullName>
    </submittedName>
</protein>
<feature type="compositionally biased region" description="Basic and acidic residues" evidence="1">
    <location>
        <begin position="413"/>
        <end position="424"/>
    </location>
</feature>
<gene>
    <name evidence="2" type="ORF">N656DRAFT_843311</name>
</gene>
<evidence type="ECO:0000313" key="3">
    <source>
        <dbReference type="Proteomes" id="UP001302812"/>
    </source>
</evidence>
<comment type="caution">
    <text evidence="2">The sequence shown here is derived from an EMBL/GenBank/DDBJ whole genome shotgun (WGS) entry which is preliminary data.</text>
</comment>
<feature type="region of interest" description="Disordered" evidence="1">
    <location>
        <begin position="17"/>
        <end position="54"/>
    </location>
</feature>
<feature type="region of interest" description="Disordered" evidence="1">
    <location>
        <begin position="86"/>
        <end position="171"/>
    </location>
</feature>
<proteinExistence type="predicted"/>
<dbReference type="GeneID" id="89943208"/>
<feature type="compositionally biased region" description="Polar residues" evidence="1">
    <location>
        <begin position="387"/>
        <end position="401"/>
    </location>
</feature>
<evidence type="ECO:0000313" key="2">
    <source>
        <dbReference type="EMBL" id="KAK4114571.1"/>
    </source>
</evidence>
<organism evidence="2 3">
    <name type="scientific">Canariomyces notabilis</name>
    <dbReference type="NCBI Taxonomy" id="2074819"/>
    <lineage>
        <taxon>Eukaryota</taxon>
        <taxon>Fungi</taxon>
        <taxon>Dikarya</taxon>
        <taxon>Ascomycota</taxon>
        <taxon>Pezizomycotina</taxon>
        <taxon>Sordariomycetes</taxon>
        <taxon>Sordariomycetidae</taxon>
        <taxon>Sordariales</taxon>
        <taxon>Chaetomiaceae</taxon>
        <taxon>Canariomyces</taxon>
    </lineage>
</organism>
<keyword evidence="3" id="KW-1185">Reference proteome</keyword>
<accession>A0AAN6TI49</accession>
<reference evidence="2" key="1">
    <citation type="journal article" date="2023" name="Mol. Phylogenet. Evol.">
        <title>Genome-scale phylogeny and comparative genomics of the fungal order Sordariales.</title>
        <authorList>
            <person name="Hensen N."/>
            <person name="Bonometti L."/>
            <person name="Westerberg I."/>
            <person name="Brannstrom I.O."/>
            <person name="Guillou S."/>
            <person name="Cros-Aarteil S."/>
            <person name="Calhoun S."/>
            <person name="Haridas S."/>
            <person name="Kuo A."/>
            <person name="Mondo S."/>
            <person name="Pangilinan J."/>
            <person name="Riley R."/>
            <person name="LaButti K."/>
            <person name="Andreopoulos B."/>
            <person name="Lipzen A."/>
            <person name="Chen C."/>
            <person name="Yan M."/>
            <person name="Daum C."/>
            <person name="Ng V."/>
            <person name="Clum A."/>
            <person name="Steindorff A."/>
            <person name="Ohm R.A."/>
            <person name="Martin F."/>
            <person name="Silar P."/>
            <person name="Natvig D.O."/>
            <person name="Lalanne C."/>
            <person name="Gautier V."/>
            <person name="Ament-Velasquez S.L."/>
            <person name="Kruys A."/>
            <person name="Hutchinson M.I."/>
            <person name="Powell A.J."/>
            <person name="Barry K."/>
            <person name="Miller A.N."/>
            <person name="Grigoriev I.V."/>
            <person name="Debuchy R."/>
            <person name="Gladieux P."/>
            <person name="Hiltunen Thoren M."/>
            <person name="Johannesson H."/>
        </authorList>
    </citation>
    <scope>NUCLEOTIDE SEQUENCE</scope>
    <source>
        <strain evidence="2">CBS 508.74</strain>
    </source>
</reference>
<reference evidence="2" key="2">
    <citation type="submission" date="2023-05" db="EMBL/GenBank/DDBJ databases">
        <authorList>
            <consortium name="Lawrence Berkeley National Laboratory"/>
            <person name="Steindorff A."/>
            <person name="Hensen N."/>
            <person name="Bonometti L."/>
            <person name="Westerberg I."/>
            <person name="Brannstrom I.O."/>
            <person name="Guillou S."/>
            <person name="Cros-Aarteil S."/>
            <person name="Calhoun S."/>
            <person name="Haridas S."/>
            <person name="Kuo A."/>
            <person name="Mondo S."/>
            <person name="Pangilinan J."/>
            <person name="Riley R."/>
            <person name="Labutti K."/>
            <person name="Andreopoulos B."/>
            <person name="Lipzen A."/>
            <person name="Chen C."/>
            <person name="Yanf M."/>
            <person name="Daum C."/>
            <person name="Ng V."/>
            <person name="Clum A."/>
            <person name="Ohm R."/>
            <person name="Martin F."/>
            <person name="Silar P."/>
            <person name="Natvig D."/>
            <person name="Lalanne C."/>
            <person name="Gautier V."/>
            <person name="Ament-Velasquez S.L."/>
            <person name="Kruys A."/>
            <person name="Hutchinson M.I."/>
            <person name="Powell A.J."/>
            <person name="Barry K."/>
            <person name="Miller A.N."/>
            <person name="Grigoriev I.V."/>
            <person name="Debuchy R."/>
            <person name="Gladieux P."/>
            <person name="Thoren M.H."/>
            <person name="Johannesson H."/>
        </authorList>
    </citation>
    <scope>NUCLEOTIDE SEQUENCE</scope>
    <source>
        <strain evidence="2">CBS 508.74</strain>
    </source>
</reference>
<sequence length="452" mass="49307">MFAAHHDQENLFAHQASTAKQQLQAKTPAARFPKTPLKVPLNDENTNHGFAGKSVLRTKGNNENIATTGKGGNGIGESGRAALVTPGEPRTARAPLGNKTTNAKARTQQTPGVKQLVQDFEKTSIRPTTGLRPKHAGPRTESSKLEVHTDKSPLDKEEEVEYAPPKPKDIPYESDILPEHLFTLEGLKPENLFKGYYQYYFNPVDDDGKSRIEREMEERQQRSFERGEEQIRRDMEEFDWSIGDIPESKNLFKKKADVATASTVAKATAVKKTTRPGLKQPSTIASRKAASALAMTVKASSTAEGETNKSVASATTKVPSRGFMLPKRKPTQPLSQASVSARSRGAAVTASRSTLGYSKGRSALSAVHRENDSSSRQSEVAPKTRTLMRSVSTASTGSDVTITPARFAQSSQESKKPDFLHIFDADEDDGDLGGGMPPLDDFDDDFQLSTNF</sequence>
<feature type="region of interest" description="Disordered" evidence="1">
    <location>
        <begin position="299"/>
        <end position="452"/>
    </location>
</feature>
<dbReference type="EMBL" id="MU853336">
    <property type="protein sequence ID" value="KAK4114571.1"/>
    <property type="molecule type" value="Genomic_DNA"/>
</dbReference>
<feature type="compositionally biased region" description="Polar residues" evidence="1">
    <location>
        <begin position="98"/>
        <end position="112"/>
    </location>
</feature>
<feature type="compositionally biased region" description="Low complexity" evidence="1">
    <location>
        <begin position="337"/>
        <end position="354"/>
    </location>
</feature>
<dbReference type="Proteomes" id="UP001302812">
    <property type="component" value="Unassembled WGS sequence"/>
</dbReference>
<dbReference type="AlphaFoldDB" id="A0AAN6TI49"/>
<feature type="compositionally biased region" description="Polar residues" evidence="1">
    <location>
        <begin position="299"/>
        <end position="318"/>
    </location>
</feature>
<dbReference type="RefSeq" id="XP_064672141.1">
    <property type="nucleotide sequence ID" value="XM_064819082.1"/>
</dbReference>